<reference evidence="2 3" key="1">
    <citation type="submission" date="2023-05" db="EMBL/GenBank/DDBJ databases">
        <title>Sequencing and Assembly of Streptomyces sp. NP73.</title>
        <authorList>
            <person name="Konwar A.N."/>
            <person name="Saikia K."/>
            <person name="Thakur D."/>
        </authorList>
    </citation>
    <scope>NUCLEOTIDE SEQUENCE [LARGE SCALE GENOMIC DNA]</scope>
    <source>
        <strain evidence="2 3">NP73</strain>
    </source>
</reference>
<keyword evidence="3" id="KW-1185">Reference proteome</keyword>
<name>A0ABT7GUH1_9ACTN</name>
<feature type="chain" id="PRO_5047177640" evidence="1">
    <location>
        <begin position="31"/>
        <end position="78"/>
    </location>
</feature>
<organism evidence="2 3">
    <name type="scientific">Streptomyces katrae</name>
    <dbReference type="NCBI Taxonomy" id="68223"/>
    <lineage>
        <taxon>Bacteria</taxon>
        <taxon>Bacillati</taxon>
        <taxon>Actinomycetota</taxon>
        <taxon>Actinomycetes</taxon>
        <taxon>Kitasatosporales</taxon>
        <taxon>Streptomycetaceae</taxon>
        <taxon>Streptomyces</taxon>
    </lineage>
</organism>
<feature type="signal peptide" evidence="1">
    <location>
        <begin position="1"/>
        <end position="30"/>
    </location>
</feature>
<dbReference type="EMBL" id="JASITI010000018">
    <property type="protein sequence ID" value="MDK9497273.1"/>
    <property type="molecule type" value="Genomic_DNA"/>
</dbReference>
<sequence>MKDARCRTLLRGSAAGYAAGLAVAVLSALALGTAAVDAGTEGRTVQAEQVRIDWPVQGKRDVRAQSAPAAVLDIIDWP</sequence>
<dbReference type="RefSeq" id="WP_285343130.1">
    <property type="nucleotide sequence ID" value="NZ_JASITI010000018.1"/>
</dbReference>
<keyword evidence="1" id="KW-0732">Signal</keyword>
<protein>
    <submittedName>
        <fullName evidence="2">Uncharacterized protein</fullName>
    </submittedName>
</protein>
<evidence type="ECO:0000256" key="1">
    <source>
        <dbReference type="SAM" id="SignalP"/>
    </source>
</evidence>
<accession>A0ABT7GUH1</accession>
<dbReference type="Proteomes" id="UP001223390">
    <property type="component" value="Unassembled WGS sequence"/>
</dbReference>
<gene>
    <name evidence="2" type="ORF">QEZ40_001929</name>
</gene>
<proteinExistence type="predicted"/>
<comment type="caution">
    <text evidence="2">The sequence shown here is derived from an EMBL/GenBank/DDBJ whole genome shotgun (WGS) entry which is preliminary data.</text>
</comment>
<evidence type="ECO:0000313" key="2">
    <source>
        <dbReference type="EMBL" id="MDK9497273.1"/>
    </source>
</evidence>
<evidence type="ECO:0000313" key="3">
    <source>
        <dbReference type="Proteomes" id="UP001223390"/>
    </source>
</evidence>